<reference evidence="2 3" key="1">
    <citation type="submission" date="2017-02" db="EMBL/GenBank/DDBJ databases">
        <authorList>
            <person name="Peterson S.W."/>
        </authorList>
    </citation>
    <scope>NUCLEOTIDE SEQUENCE [LARGE SCALE GENOMIC DNA]</scope>
    <source>
        <strain evidence="2 3">DSM 22899</strain>
    </source>
</reference>
<dbReference type="InterPro" id="IPR050312">
    <property type="entry name" value="IolE/XylAMocC-like"/>
</dbReference>
<keyword evidence="2" id="KW-0413">Isomerase</keyword>
<dbReference type="SUPFAM" id="SSF51658">
    <property type="entry name" value="Xylose isomerase-like"/>
    <property type="match status" value="1"/>
</dbReference>
<dbReference type="PANTHER" id="PTHR12110:SF21">
    <property type="entry name" value="XYLOSE ISOMERASE-LIKE TIM BARREL DOMAIN-CONTAINING PROTEIN"/>
    <property type="match status" value="1"/>
</dbReference>
<proteinExistence type="predicted"/>
<gene>
    <name evidence="2" type="ORF">SAMN05660226_03086</name>
</gene>
<evidence type="ECO:0000313" key="2">
    <source>
        <dbReference type="EMBL" id="SKB77720.1"/>
    </source>
</evidence>
<evidence type="ECO:0000313" key="3">
    <source>
        <dbReference type="Proteomes" id="UP000190541"/>
    </source>
</evidence>
<feature type="domain" description="Xylose isomerase-like TIM barrel" evidence="1">
    <location>
        <begin position="30"/>
        <end position="332"/>
    </location>
</feature>
<dbReference type="Gene3D" id="3.20.20.150">
    <property type="entry name" value="Divalent-metal-dependent TIM barrel enzymes"/>
    <property type="match status" value="1"/>
</dbReference>
<accession>A0A1T5E1T8</accession>
<dbReference type="AlphaFoldDB" id="A0A1T5E1T8"/>
<protein>
    <submittedName>
        <fullName evidence="2">Sugar phosphate isomerase/epimerase</fullName>
    </submittedName>
</protein>
<sequence>MMMARKLNNPIWVMSSAFDQLSLAELIETAPQLGVQGIDLCVFRRDGTRQDHVATHLDYDLFTLDTAKRLIDDFNAAGLRLSLGAFENMIGGNPVERIKNQNHLLKLIRIAHLLGGDENDIKVGTFVGYNHELGVAEYGFQKNLDEYKRVFEPIVKYAEDMGVTILYENCPMEGWRPASFTTTFNNLPGVLAARKLMYALIPSKAHGEIYDPSHDIWQHTDPVDVIAQSDISRIHRIHVKTTRNLKTKARIDWGGMYPMQAVEQALADKAGVAVPSNDWDRHHYEAMLPGFGGSDSMDWRAFVELLAEKGFDGPYEIENEARNSKDTGNLQAIIQGYQATVRFLSPMLWALDESVGYAYRNAKPLVASRTHDVPVKTIDQLQ</sequence>
<dbReference type="InterPro" id="IPR013022">
    <property type="entry name" value="Xyl_isomerase-like_TIM-brl"/>
</dbReference>
<keyword evidence="3" id="KW-1185">Reference proteome</keyword>
<evidence type="ECO:0000259" key="1">
    <source>
        <dbReference type="Pfam" id="PF01261"/>
    </source>
</evidence>
<name>A0A1T5E1T8_9SPHI</name>
<dbReference type="Pfam" id="PF01261">
    <property type="entry name" value="AP_endonuc_2"/>
    <property type="match status" value="1"/>
</dbReference>
<organism evidence="2 3">
    <name type="scientific">Parapedobacter luteus</name>
    <dbReference type="NCBI Taxonomy" id="623280"/>
    <lineage>
        <taxon>Bacteria</taxon>
        <taxon>Pseudomonadati</taxon>
        <taxon>Bacteroidota</taxon>
        <taxon>Sphingobacteriia</taxon>
        <taxon>Sphingobacteriales</taxon>
        <taxon>Sphingobacteriaceae</taxon>
        <taxon>Parapedobacter</taxon>
    </lineage>
</organism>
<dbReference type="EMBL" id="FUYS01000008">
    <property type="protein sequence ID" value="SKB77720.1"/>
    <property type="molecule type" value="Genomic_DNA"/>
</dbReference>
<dbReference type="STRING" id="623280.SAMN05660226_03086"/>
<dbReference type="Proteomes" id="UP000190541">
    <property type="component" value="Unassembled WGS sequence"/>
</dbReference>
<dbReference type="InterPro" id="IPR036237">
    <property type="entry name" value="Xyl_isomerase-like_sf"/>
</dbReference>
<dbReference type="GO" id="GO:0016853">
    <property type="term" value="F:isomerase activity"/>
    <property type="evidence" value="ECO:0007669"/>
    <property type="project" value="UniProtKB-KW"/>
</dbReference>
<dbReference type="PANTHER" id="PTHR12110">
    <property type="entry name" value="HYDROXYPYRUVATE ISOMERASE"/>
    <property type="match status" value="1"/>
</dbReference>